<keyword evidence="2" id="KW-0805">Transcription regulation</keyword>
<keyword evidence="3" id="KW-0238">DNA-binding</keyword>
<evidence type="ECO:0000256" key="1">
    <source>
        <dbReference type="ARBA" id="ARBA00009437"/>
    </source>
</evidence>
<dbReference type="InterPro" id="IPR036388">
    <property type="entry name" value="WH-like_DNA-bd_sf"/>
</dbReference>
<dbReference type="InterPro" id="IPR000847">
    <property type="entry name" value="LysR_HTH_N"/>
</dbReference>
<dbReference type="Gene3D" id="1.10.10.10">
    <property type="entry name" value="Winged helix-like DNA-binding domain superfamily/Winged helix DNA-binding domain"/>
    <property type="match status" value="1"/>
</dbReference>
<comment type="similarity">
    <text evidence="1">Belongs to the LysR transcriptional regulatory family.</text>
</comment>
<organism evidence="6 7">
    <name type="scientific">Sutterella massiliensis</name>
    <dbReference type="NCBI Taxonomy" id="1816689"/>
    <lineage>
        <taxon>Bacteria</taxon>
        <taxon>Pseudomonadati</taxon>
        <taxon>Pseudomonadota</taxon>
        <taxon>Betaproteobacteria</taxon>
        <taxon>Burkholderiales</taxon>
        <taxon>Sutterellaceae</taxon>
        <taxon>Sutterella</taxon>
    </lineage>
</organism>
<evidence type="ECO:0000259" key="5">
    <source>
        <dbReference type="PROSITE" id="PS50931"/>
    </source>
</evidence>
<accession>A0ABS2DU33</accession>
<evidence type="ECO:0000256" key="3">
    <source>
        <dbReference type="ARBA" id="ARBA00023125"/>
    </source>
</evidence>
<reference evidence="6 7" key="1">
    <citation type="journal article" date="2021" name="Sci. Rep.">
        <title>The distribution of antibiotic resistance genes in chicken gut microbiota commensals.</title>
        <authorList>
            <person name="Juricova H."/>
            <person name="Matiasovicova J."/>
            <person name="Kubasova T."/>
            <person name="Cejkova D."/>
            <person name="Rychlik I."/>
        </authorList>
    </citation>
    <scope>NUCLEOTIDE SEQUENCE [LARGE SCALE GENOMIC DNA]</scope>
    <source>
        <strain evidence="6 7">An829</strain>
    </source>
</reference>
<dbReference type="InterPro" id="IPR036390">
    <property type="entry name" value="WH_DNA-bd_sf"/>
</dbReference>
<dbReference type="Pfam" id="PF03466">
    <property type="entry name" value="LysR_substrate"/>
    <property type="match status" value="1"/>
</dbReference>
<dbReference type="PROSITE" id="PS50931">
    <property type="entry name" value="HTH_LYSR"/>
    <property type="match status" value="1"/>
</dbReference>
<proteinExistence type="inferred from homology"/>
<dbReference type="PRINTS" id="PR00039">
    <property type="entry name" value="HTHLYSR"/>
</dbReference>
<dbReference type="EMBL" id="JACJJC010000022">
    <property type="protein sequence ID" value="MBM6704838.1"/>
    <property type="molecule type" value="Genomic_DNA"/>
</dbReference>
<dbReference type="RefSeq" id="WP_205104212.1">
    <property type="nucleotide sequence ID" value="NZ_JACJJC010000022.1"/>
</dbReference>
<keyword evidence="4" id="KW-0804">Transcription</keyword>
<dbReference type="Proteomes" id="UP000715095">
    <property type="component" value="Unassembled WGS sequence"/>
</dbReference>
<evidence type="ECO:0000256" key="2">
    <source>
        <dbReference type="ARBA" id="ARBA00023015"/>
    </source>
</evidence>
<protein>
    <submittedName>
        <fullName evidence="6">LysR family transcriptional regulator</fullName>
    </submittedName>
</protein>
<dbReference type="Gene3D" id="3.40.190.290">
    <property type="match status" value="1"/>
</dbReference>
<gene>
    <name evidence="6" type="ORF">H6A60_10140</name>
</gene>
<dbReference type="InterPro" id="IPR005119">
    <property type="entry name" value="LysR_subst-bd"/>
</dbReference>
<feature type="domain" description="HTH lysR-type" evidence="5">
    <location>
        <begin position="1"/>
        <end position="59"/>
    </location>
</feature>
<dbReference type="SUPFAM" id="SSF46785">
    <property type="entry name" value="Winged helix' DNA-binding domain"/>
    <property type="match status" value="1"/>
</dbReference>
<sequence length="294" mass="32222">MGLRLEEIRSFLAVASSGSFSAAARQLKRAQSVVSMHISGMEAELGYKLFERTPKPVLTPRGAALLIGARRLAAEADRLEARAAALVDTPSPVLYMGIDLVLEAPVMIEWLQLFSRRFPSVRLQVENITGSEADWFFAKAGMNLALVFASDPSSQCDERLLGYAPRAIVVAKNHPLASVSEPTFEDLRRYRQIVIHARAPEATPPRVICSDHWEVDSGLWALGLAAKGVGWAILPKFLLLGQSPYKSAVTAIDSAVPLEPERLVLRSRDGEVAPAILDWWSATIGRYKTKIGLH</sequence>
<evidence type="ECO:0000313" key="7">
    <source>
        <dbReference type="Proteomes" id="UP000715095"/>
    </source>
</evidence>
<evidence type="ECO:0000313" key="6">
    <source>
        <dbReference type="EMBL" id="MBM6704838.1"/>
    </source>
</evidence>
<dbReference type="CDD" id="cd05466">
    <property type="entry name" value="PBP2_LTTR_substrate"/>
    <property type="match status" value="1"/>
</dbReference>
<dbReference type="Pfam" id="PF00126">
    <property type="entry name" value="HTH_1"/>
    <property type="match status" value="1"/>
</dbReference>
<keyword evidence="7" id="KW-1185">Reference proteome</keyword>
<dbReference type="PANTHER" id="PTHR30126">
    <property type="entry name" value="HTH-TYPE TRANSCRIPTIONAL REGULATOR"/>
    <property type="match status" value="1"/>
</dbReference>
<dbReference type="PANTHER" id="PTHR30126:SF91">
    <property type="entry name" value="LYSR FAMILY TRANSCRIPTIONAL REGULATOR"/>
    <property type="match status" value="1"/>
</dbReference>
<name>A0ABS2DU33_9BURK</name>
<evidence type="ECO:0000256" key="4">
    <source>
        <dbReference type="ARBA" id="ARBA00023163"/>
    </source>
</evidence>
<dbReference type="SUPFAM" id="SSF53850">
    <property type="entry name" value="Periplasmic binding protein-like II"/>
    <property type="match status" value="1"/>
</dbReference>
<comment type="caution">
    <text evidence="6">The sequence shown here is derived from an EMBL/GenBank/DDBJ whole genome shotgun (WGS) entry which is preliminary data.</text>
</comment>